<gene>
    <name evidence="3" type="ORF">H9861_04810</name>
</gene>
<dbReference type="Proteomes" id="UP000823963">
    <property type="component" value="Unassembled WGS sequence"/>
</dbReference>
<dbReference type="AlphaFoldDB" id="A0A9D1UXA6"/>
<dbReference type="GO" id="GO:0003677">
    <property type="term" value="F:DNA binding"/>
    <property type="evidence" value="ECO:0007669"/>
    <property type="project" value="UniProtKB-KW"/>
</dbReference>
<dbReference type="PANTHER" id="PTHR46558">
    <property type="entry name" value="TRACRIPTIONAL REGULATORY PROTEIN-RELATED-RELATED"/>
    <property type="match status" value="1"/>
</dbReference>
<proteinExistence type="predicted"/>
<protein>
    <submittedName>
        <fullName evidence="3">Helix-turn-helix domain-containing protein</fullName>
    </submittedName>
</protein>
<dbReference type="Pfam" id="PF01381">
    <property type="entry name" value="HTH_3"/>
    <property type="match status" value="1"/>
</dbReference>
<dbReference type="SMART" id="SM00530">
    <property type="entry name" value="HTH_XRE"/>
    <property type="match status" value="1"/>
</dbReference>
<dbReference type="EMBL" id="DXFP01000041">
    <property type="protein sequence ID" value="HIX02057.1"/>
    <property type="molecule type" value="Genomic_DNA"/>
</dbReference>
<reference evidence="3" key="2">
    <citation type="submission" date="2021-04" db="EMBL/GenBank/DDBJ databases">
        <authorList>
            <person name="Gilroy R."/>
        </authorList>
    </citation>
    <scope>NUCLEOTIDE SEQUENCE</scope>
    <source>
        <strain evidence="3">6627</strain>
    </source>
</reference>
<dbReference type="InterPro" id="IPR010982">
    <property type="entry name" value="Lambda_DNA-bd_dom_sf"/>
</dbReference>
<dbReference type="PANTHER" id="PTHR46558:SF13">
    <property type="entry name" value="HTH-TYPE TRANSCRIPTIONAL REGULATOR IMMR"/>
    <property type="match status" value="1"/>
</dbReference>
<keyword evidence="1" id="KW-0238">DNA-binding</keyword>
<name>A0A9D1UXA6_9LACO</name>
<evidence type="ECO:0000313" key="3">
    <source>
        <dbReference type="EMBL" id="HIX02057.1"/>
    </source>
</evidence>
<dbReference type="Gene3D" id="1.10.260.40">
    <property type="entry name" value="lambda repressor-like DNA-binding domains"/>
    <property type="match status" value="1"/>
</dbReference>
<feature type="domain" description="HTH cro/C1-type" evidence="2">
    <location>
        <begin position="7"/>
        <end position="61"/>
    </location>
</feature>
<sequence>MRLGKNLKAARINCELTQEEVSKTLYVSQQTISNWEKEISTPDINNLIKISELYHVSIESLLKE</sequence>
<dbReference type="SUPFAM" id="SSF47413">
    <property type="entry name" value="lambda repressor-like DNA-binding domains"/>
    <property type="match status" value="1"/>
</dbReference>
<comment type="caution">
    <text evidence="3">The sequence shown here is derived from an EMBL/GenBank/DDBJ whole genome shotgun (WGS) entry which is preliminary data.</text>
</comment>
<dbReference type="InterPro" id="IPR001387">
    <property type="entry name" value="Cro/C1-type_HTH"/>
</dbReference>
<dbReference type="CDD" id="cd00093">
    <property type="entry name" value="HTH_XRE"/>
    <property type="match status" value="1"/>
</dbReference>
<evidence type="ECO:0000313" key="4">
    <source>
        <dbReference type="Proteomes" id="UP000823963"/>
    </source>
</evidence>
<organism evidence="3 4">
    <name type="scientific">Candidatus Ligilactobacillus excrementigallinarum</name>
    <dbReference type="NCBI Taxonomy" id="2838641"/>
    <lineage>
        <taxon>Bacteria</taxon>
        <taxon>Bacillati</taxon>
        <taxon>Bacillota</taxon>
        <taxon>Bacilli</taxon>
        <taxon>Lactobacillales</taxon>
        <taxon>Lactobacillaceae</taxon>
        <taxon>Ligilactobacillus</taxon>
    </lineage>
</organism>
<evidence type="ECO:0000256" key="1">
    <source>
        <dbReference type="ARBA" id="ARBA00023125"/>
    </source>
</evidence>
<dbReference type="PROSITE" id="PS50943">
    <property type="entry name" value="HTH_CROC1"/>
    <property type="match status" value="1"/>
</dbReference>
<accession>A0A9D1UXA6</accession>
<reference evidence="3" key="1">
    <citation type="journal article" date="2021" name="PeerJ">
        <title>Extensive microbial diversity within the chicken gut microbiome revealed by metagenomics and culture.</title>
        <authorList>
            <person name="Gilroy R."/>
            <person name="Ravi A."/>
            <person name="Getino M."/>
            <person name="Pursley I."/>
            <person name="Horton D.L."/>
            <person name="Alikhan N.F."/>
            <person name="Baker D."/>
            <person name="Gharbi K."/>
            <person name="Hall N."/>
            <person name="Watson M."/>
            <person name="Adriaenssens E.M."/>
            <person name="Foster-Nyarko E."/>
            <person name="Jarju S."/>
            <person name="Secka A."/>
            <person name="Antonio M."/>
            <person name="Oren A."/>
            <person name="Chaudhuri R.R."/>
            <person name="La Ragione R."/>
            <person name="Hildebrand F."/>
            <person name="Pallen M.J."/>
        </authorList>
    </citation>
    <scope>NUCLEOTIDE SEQUENCE</scope>
    <source>
        <strain evidence="3">6627</strain>
    </source>
</reference>
<evidence type="ECO:0000259" key="2">
    <source>
        <dbReference type="PROSITE" id="PS50943"/>
    </source>
</evidence>